<keyword evidence="2" id="KW-1185">Reference proteome</keyword>
<organism evidence="3">
    <name type="scientific">Echinostoma caproni</name>
    <dbReference type="NCBI Taxonomy" id="27848"/>
    <lineage>
        <taxon>Eukaryota</taxon>
        <taxon>Metazoa</taxon>
        <taxon>Spiralia</taxon>
        <taxon>Lophotrochozoa</taxon>
        <taxon>Platyhelminthes</taxon>
        <taxon>Trematoda</taxon>
        <taxon>Digenea</taxon>
        <taxon>Plagiorchiida</taxon>
        <taxon>Echinostomata</taxon>
        <taxon>Echinostomatoidea</taxon>
        <taxon>Echinostomatidae</taxon>
        <taxon>Echinostoma</taxon>
    </lineage>
</organism>
<dbReference type="Proteomes" id="UP000272942">
    <property type="component" value="Unassembled WGS sequence"/>
</dbReference>
<name>A0A183BC90_9TREM</name>
<dbReference type="AlphaFoldDB" id="A0A183BC90"/>
<reference evidence="1 2" key="2">
    <citation type="submission" date="2018-11" db="EMBL/GenBank/DDBJ databases">
        <authorList>
            <consortium name="Pathogen Informatics"/>
        </authorList>
    </citation>
    <scope>NUCLEOTIDE SEQUENCE [LARGE SCALE GENOMIC DNA]</scope>
    <source>
        <strain evidence="1 2">Egypt</strain>
    </source>
</reference>
<evidence type="ECO:0000313" key="3">
    <source>
        <dbReference type="WBParaSite" id="ECPE_0001686801-mRNA-1"/>
    </source>
</evidence>
<evidence type="ECO:0000313" key="1">
    <source>
        <dbReference type="EMBL" id="VDP94098.1"/>
    </source>
</evidence>
<sequence>MIELEPLDERGIRDDAHQKFEERSNPISIVDHLWTFYDINDCCLQSQLHPDQDRGRLVDQANASQTEWSIQW</sequence>
<dbReference type="WBParaSite" id="ECPE_0001686801-mRNA-1">
    <property type="protein sequence ID" value="ECPE_0001686801-mRNA-1"/>
    <property type="gene ID" value="ECPE_0001686801"/>
</dbReference>
<proteinExistence type="predicted"/>
<dbReference type="EMBL" id="UZAN01066088">
    <property type="protein sequence ID" value="VDP94098.1"/>
    <property type="molecule type" value="Genomic_DNA"/>
</dbReference>
<protein>
    <submittedName>
        <fullName evidence="1 3">Uncharacterized protein</fullName>
    </submittedName>
</protein>
<reference evidence="3" key="1">
    <citation type="submission" date="2016-06" db="UniProtKB">
        <authorList>
            <consortium name="WormBaseParasite"/>
        </authorList>
    </citation>
    <scope>IDENTIFICATION</scope>
</reference>
<evidence type="ECO:0000313" key="2">
    <source>
        <dbReference type="Proteomes" id="UP000272942"/>
    </source>
</evidence>
<accession>A0A183BC90</accession>
<gene>
    <name evidence="1" type="ORF">ECPE_LOCUS16825</name>
</gene>